<protein>
    <submittedName>
        <fullName evidence="1">Molybdopterin-binding protein</fullName>
    </submittedName>
</protein>
<proteinExistence type="predicted"/>
<reference evidence="1" key="1">
    <citation type="submission" date="2018-10" db="EMBL/GenBank/DDBJ databases">
        <authorList>
            <consortium name="PulseNet: The National Subtyping Network for Foodborne Disease Surveillance"/>
            <person name="Tarr C.L."/>
            <person name="Trees E."/>
            <person name="Katz L.S."/>
            <person name="Carleton-Romer H.A."/>
            <person name="Stroika S."/>
            <person name="Kucerova Z."/>
            <person name="Roache K.F."/>
            <person name="Sabol A.L."/>
            <person name="Besser J."/>
            <person name="Gerner-Smidt P."/>
        </authorList>
    </citation>
    <scope>NUCLEOTIDE SEQUENCE [LARGE SCALE GENOMIC DNA]</scope>
    <source>
        <strain evidence="1">PNUSAS057480</strain>
    </source>
</reference>
<dbReference type="AlphaFoldDB" id="A0A3I8GEH7"/>
<gene>
    <name evidence="1" type="ORF">ED033_08495</name>
</gene>
<dbReference type="EMBL" id="RMEA01000019">
    <property type="protein sequence ID" value="MER42367.1"/>
    <property type="molecule type" value="Genomic_DNA"/>
</dbReference>
<comment type="caution">
    <text evidence="1">The sequence shown here is derived from an EMBL/GenBank/DDBJ whole genome shotgun (WGS) entry which is preliminary data.</text>
</comment>
<dbReference type="Proteomes" id="UP000885379">
    <property type="component" value="Unassembled WGS sequence"/>
</dbReference>
<organism evidence="1">
    <name type="scientific">Salmonella enterica</name>
    <name type="common">Salmonella choleraesuis</name>
    <dbReference type="NCBI Taxonomy" id="28901"/>
    <lineage>
        <taxon>Bacteria</taxon>
        <taxon>Pseudomonadati</taxon>
        <taxon>Pseudomonadota</taxon>
        <taxon>Gammaproteobacteria</taxon>
        <taxon>Enterobacterales</taxon>
        <taxon>Enterobacteriaceae</taxon>
        <taxon>Salmonella</taxon>
    </lineage>
</organism>
<evidence type="ECO:0000313" key="1">
    <source>
        <dbReference type="EMBL" id="MER42367.1"/>
    </source>
</evidence>
<name>A0A3I8GEH7_SALER</name>
<accession>A0A3I8GEH7</accession>
<sequence>MRAELNVANSLVLNLLAGRSKNNNDIVPGFNKKTTLLASAISRLKQ</sequence>